<dbReference type="Proteomes" id="UP000623967">
    <property type="component" value="Unassembled WGS sequence"/>
</dbReference>
<gene>
    <name evidence="1" type="ORF">JK635_02045</name>
</gene>
<sequence>MKNNKKLLIQIPNEIIKNKVFMMDSNTFATYTYLKYLYFRNYNNEEIELLHRDFKNTLNISDNRTMKKCLLNLYKQGIILDYIDSFPKRKPIKLTFVPEPFETQSFTQLPATILYKINNIGCIGLRILFYYESFINRNDRSELQFAFPSIETTAMELNINKETVIQYNKILQENKLLKITKYEIEWDGVYNHLDKPLFIKYNNHYDVILKNM</sequence>
<reference evidence="1 2" key="1">
    <citation type="submission" date="2021-01" db="EMBL/GenBank/DDBJ databases">
        <title>Genome public.</title>
        <authorList>
            <person name="Liu C."/>
            <person name="Sun Q."/>
        </authorList>
    </citation>
    <scope>NUCLEOTIDE SEQUENCE [LARGE SCALE GENOMIC DNA]</scope>
    <source>
        <strain evidence="1 2">YIM B02564</strain>
    </source>
</reference>
<accession>A0ABS1TI75</accession>
<dbReference type="RefSeq" id="WP_202651949.1">
    <property type="nucleotide sequence ID" value="NZ_JAESWB010000025.1"/>
</dbReference>
<protein>
    <submittedName>
        <fullName evidence="1">Uncharacterized protein</fullName>
    </submittedName>
</protein>
<evidence type="ECO:0000313" key="2">
    <source>
        <dbReference type="Proteomes" id="UP000623967"/>
    </source>
</evidence>
<evidence type="ECO:0000313" key="1">
    <source>
        <dbReference type="EMBL" id="MBL4951021.1"/>
    </source>
</evidence>
<organism evidence="1 2">
    <name type="scientific">Neobacillus paridis</name>
    <dbReference type="NCBI Taxonomy" id="2803862"/>
    <lineage>
        <taxon>Bacteria</taxon>
        <taxon>Bacillati</taxon>
        <taxon>Bacillota</taxon>
        <taxon>Bacilli</taxon>
        <taxon>Bacillales</taxon>
        <taxon>Bacillaceae</taxon>
        <taxon>Neobacillus</taxon>
    </lineage>
</organism>
<comment type="caution">
    <text evidence="1">The sequence shown here is derived from an EMBL/GenBank/DDBJ whole genome shotgun (WGS) entry which is preliminary data.</text>
</comment>
<dbReference type="EMBL" id="JAESWB010000025">
    <property type="protein sequence ID" value="MBL4951021.1"/>
    <property type="molecule type" value="Genomic_DNA"/>
</dbReference>
<name>A0ABS1TI75_9BACI</name>
<proteinExistence type="predicted"/>
<keyword evidence="2" id="KW-1185">Reference proteome</keyword>